<keyword evidence="2" id="KW-0433">Leucine-rich repeat</keyword>
<keyword evidence="6" id="KW-0067">ATP-binding</keyword>
<proteinExistence type="inferred from homology"/>
<protein>
    <recommendedName>
        <fullName evidence="7">Disease resistance N-terminal domain-containing protein</fullName>
    </recommendedName>
</protein>
<reference evidence="8 9" key="1">
    <citation type="submission" date="2024-11" db="EMBL/GenBank/DDBJ databases">
        <title>A near-complete genome assembly of Cinchona calisaya.</title>
        <authorList>
            <person name="Lian D.C."/>
            <person name="Zhao X.W."/>
            <person name="Wei L."/>
        </authorList>
    </citation>
    <scope>NUCLEOTIDE SEQUENCE [LARGE SCALE GENOMIC DNA]</scope>
    <source>
        <tissue evidence="8">Nenye</tissue>
    </source>
</reference>
<dbReference type="Proteomes" id="UP001630127">
    <property type="component" value="Unassembled WGS sequence"/>
</dbReference>
<dbReference type="CDD" id="cd14798">
    <property type="entry name" value="RX-CC_like"/>
    <property type="match status" value="1"/>
</dbReference>
<accession>A0ABD3ACE5</accession>
<dbReference type="PANTHER" id="PTHR19338:SF66">
    <property type="entry name" value="NB-ARC DOMAIN-CONTAINING PROTEIN"/>
    <property type="match status" value="1"/>
</dbReference>
<evidence type="ECO:0000256" key="2">
    <source>
        <dbReference type="ARBA" id="ARBA00022614"/>
    </source>
</evidence>
<dbReference type="Pfam" id="PF18052">
    <property type="entry name" value="Rx_N"/>
    <property type="match status" value="1"/>
</dbReference>
<name>A0ABD3ACE5_9GENT</name>
<keyword evidence="9" id="KW-1185">Reference proteome</keyword>
<evidence type="ECO:0000256" key="5">
    <source>
        <dbReference type="ARBA" id="ARBA00022821"/>
    </source>
</evidence>
<evidence type="ECO:0000259" key="7">
    <source>
        <dbReference type="Pfam" id="PF18052"/>
    </source>
</evidence>
<sequence>MVMKESKIWVADLRDVAYDTDDIVDSFVFRVTQRQRRRGLKTFFNRYFLFFNELMSRHKVNNQIQGIRIRTQEISDSKSTYGIGNIGGRTEGAGFATSRIQEKRRLSDHVCEDIVGLVEDVKAIESHLIR</sequence>
<keyword evidence="3" id="KW-0677">Repeat</keyword>
<evidence type="ECO:0000313" key="8">
    <source>
        <dbReference type="EMBL" id="KAL3529359.1"/>
    </source>
</evidence>
<comment type="similarity">
    <text evidence="1">Belongs to the disease resistance NB-LRR family.</text>
</comment>
<evidence type="ECO:0000256" key="6">
    <source>
        <dbReference type="ARBA" id="ARBA00022840"/>
    </source>
</evidence>
<keyword evidence="4" id="KW-0547">Nucleotide-binding</keyword>
<evidence type="ECO:0000256" key="1">
    <source>
        <dbReference type="ARBA" id="ARBA00008894"/>
    </source>
</evidence>
<evidence type="ECO:0000256" key="3">
    <source>
        <dbReference type="ARBA" id="ARBA00022737"/>
    </source>
</evidence>
<dbReference type="InterPro" id="IPR041118">
    <property type="entry name" value="Rx_N"/>
</dbReference>
<keyword evidence="5" id="KW-0611">Plant defense</keyword>
<dbReference type="InterPro" id="IPR038005">
    <property type="entry name" value="RX-like_CC"/>
</dbReference>
<organism evidence="8 9">
    <name type="scientific">Cinchona calisaya</name>
    <dbReference type="NCBI Taxonomy" id="153742"/>
    <lineage>
        <taxon>Eukaryota</taxon>
        <taxon>Viridiplantae</taxon>
        <taxon>Streptophyta</taxon>
        <taxon>Embryophyta</taxon>
        <taxon>Tracheophyta</taxon>
        <taxon>Spermatophyta</taxon>
        <taxon>Magnoliopsida</taxon>
        <taxon>eudicotyledons</taxon>
        <taxon>Gunneridae</taxon>
        <taxon>Pentapetalae</taxon>
        <taxon>asterids</taxon>
        <taxon>lamiids</taxon>
        <taxon>Gentianales</taxon>
        <taxon>Rubiaceae</taxon>
        <taxon>Cinchonoideae</taxon>
        <taxon>Cinchoneae</taxon>
        <taxon>Cinchona</taxon>
    </lineage>
</organism>
<evidence type="ECO:0000256" key="4">
    <source>
        <dbReference type="ARBA" id="ARBA00022741"/>
    </source>
</evidence>
<dbReference type="GO" id="GO:0006952">
    <property type="term" value="P:defense response"/>
    <property type="evidence" value="ECO:0007669"/>
    <property type="project" value="UniProtKB-KW"/>
</dbReference>
<dbReference type="Gene3D" id="1.20.5.4130">
    <property type="match status" value="1"/>
</dbReference>
<evidence type="ECO:0000313" key="9">
    <source>
        <dbReference type="Proteomes" id="UP001630127"/>
    </source>
</evidence>
<comment type="caution">
    <text evidence="8">The sequence shown here is derived from an EMBL/GenBank/DDBJ whole genome shotgun (WGS) entry which is preliminary data.</text>
</comment>
<dbReference type="GO" id="GO:0005524">
    <property type="term" value="F:ATP binding"/>
    <property type="evidence" value="ECO:0007669"/>
    <property type="project" value="UniProtKB-KW"/>
</dbReference>
<dbReference type="EMBL" id="JBJUIK010000004">
    <property type="protein sequence ID" value="KAL3529359.1"/>
    <property type="molecule type" value="Genomic_DNA"/>
</dbReference>
<gene>
    <name evidence="8" type="ORF">ACH5RR_008681</name>
</gene>
<dbReference type="PANTHER" id="PTHR19338">
    <property type="entry name" value="TRANSLOCASE OF INNER MITOCHONDRIAL MEMBRANE 13 HOMOLOG"/>
    <property type="match status" value="1"/>
</dbReference>
<feature type="domain" description="Disease resistance N-terminal" evidence="7">
    <location>
        <begin position="6"/>
        <end position="43"/>
    </location>
</feature>
<dbReference type="AlphaFoldDB" id="A0ABD3ACE5"/>